<feature type="compositionally biased region" description="Low complexity" evidence="1">
    <location>
        <begin position="361"/>
        <end position="375"/>
    </location>
</feature>
<organism evidence="4 5">
    <name type="scientific">Spodoptera exigua</name>
    <name type="common">Beet armyworm</name>
    <name type="synonym">Noctua fulgens</name>
    <dbReference type="NCBI Taxonomy" id="7107"/>
    <lineage>
        <taxon>Eukaryota</taxon>
        <taxon>Metazoa</taxon>
        <taxon>Ecdysozoa</taxon>
        <taxon>Arthropoda</taxon>
        <taxon>Hexapoda</taxon>
        <taxon>Insecta</taxon>
        <taxon>Pterygota</taxon>
        <taxon>Neoptera</taxon>
        <taxon>Endopterygota</taxon>
        <taxon>Lepidoptera</taxon>
        <taxon>Glossata</taxon>
        <taxon>Ditrysia</taxon>
        <taxon>Noctuoidea</taxon>
        <taxon>Noctuidae</taxon>
        <taxon>Amphipyrinae</taxon>
        <taxon>Spodoptera</taxon>
    </lineage>
</organism>
<keyword evidence="2" id="KW-0472">Membrane</keyword>
<dbReference type="InterPro" id="IPR008928">
    <property type="entry name" value="6-hairpin_glycosidase_sf"/>
</dbReference>
<dbReference type="SUPFAM" id="SSF48208">
    <property type="entry name" value="Six-hairpin glycosidases"/>
    <property type="match status" value="1"/>
</dbReference>
<dbReference type="EMBL" id="JACEFF010000063">
    <property type="protein sequence ID" value="KAH9644770.1"/>
    <property type="molecule type" value="Genomic_DNA"/>
</dbReference>
<proteinExistence type="predicted"/>
<feature type="compositionally biased region" description="Basic residues" evidence="1">
    <location>
        <begin position="376"/>
        <end position="397"/>
    </location>
</feature>
<dbReference type="InterPro" id="IPR012341">
    <property type="entry name" value="6hp_glycosidase-like_sf"/>
</dbReference>
<dbReference type="Proteomes" id="UP000814243">
    <property type="component" value="Unassembled WGS sequence"/>
</dbReference>
<dbReference type="AlphaFoldDB" id="A0A922MWV4"/>
<feature type="region of interest" description="Disordered" evidence="1">
    <location>
        <begin position="280"/>
        <end position="330"/>
    </location>
</feature>
<dbReference type="GO" id="GO:0004134">
    <property type="term" value="F:4-alpha-glucanotransferase activity"/>
    <property type="evidence" value="ECO:0007669"/>
    <property type="project" value="InterPro"/>
</dbReference>
<feature type="region of interest" description="Disordered" evidence="1">
    <location>
        <begin position="561"/>
        <end position="587"/>
    </location>
</feature>
<feature type="compositionally biased region" description="Low complexity" evidence="1">
    <location>
        <begin position="398"/>
        <end position="423"/>
    </location>
</feature>
<protein>
    <recommendedName>
        <fullName evidence="3">Glycogen debranching enzyme C-terminal domain-containing protein</fullName>
    </recommendedName>
</protein>
<feature type="region of interest" description="Disordered" evidence="1">
    <location>
        <begin position="471"/>
        <end position="490"/>
    </location>
</feature>
<reference evidence="4" key="1">
    <citation type="journal article" date="2021" name="G3 (Bethesda)">
        <title>Genome and transcriptome analysis of the beet armyworm Spodoptera exigua reveals targets for pest control. .</title>
        <authorList>
            <person name="Simon S."/>
            <person name="Breeschoten T."/>
            <person name="Jansen H.J."/>
            <person name="Dirks R.P."/>
            <person name="Schranz M.E."/>
            <person name="Ros V.I.D."/>
        </authorList>
    </citation>
    <scope>NUCLEOTIDE SEQUENCE</scope>
    <source>
        <strain evidence="4">TB_SE_WUR_2020</strain>
    </source>
</reference>
<accession>A0A922MWV4</accession>
<dbReference type="PANTHER" id="PTHR10569:SF2">
    <property type="entry name" value="GLYCOGEN DEBRANCHING ENZYME"/>
    <property type="match status" value="1"/>
</dbReference>
<sequence>MSDKGFNVQIGIDPETGFPFGGNDSNCGTWMDKMGSSEPAGNRGKPATPRDGSAVELVGLAYSVLSWLAGQHRAARYPYPGVVRRHRDGSLTSWTFAQWAERIKHNFERYFWIPVAPSAADLRPDLVHRRGIYKDSHGASRPWADYQLRCNFPIAMVVAPELFDPKHAWLALDAVEKLLLGPLGVKTLDPADWAYRGDYDNSNNSDDPSVAHGFNYHQGPEWVWPLGFYLRARLAFAQQAGRHARTLASCYAALAPLLAELRTSPWRGLPELTNAGGAVCHHSSGRARAPVARRLTSASPAPRPRPVRHALRARAAPAAGRAAPPAAPREGGAVVLQRAAAAPGTAGYRGVQRPLLPLRPAAAGAAGARAPARGRPAGRRRHGRARPPHPRPRHAAAQRRAAPRAARPAAAGAAPGPAPAAPRAARLPAAPAAAVRHAALSGAAPEWAGPAALCRRALDYRQGAAGLWPRVGGAPGSRPPAPLPEAEPDRCTRPQFALDEAEGAEAGPEAGRSRAYSLYERLSKASARLSANLAPATPEGDKASSMALARKVLNTERYNNGARAVRRGSRGSRGSAPGAGWGGARGSRGARQLRATIRAMLAFSSLFYALSFLAFYFLSLP</sequence>
<gene>
    <name evidence="4" type="ORF">HF086_016264</name>
</gene>
<evidence type="ECO:0000313" key="5">
    <source>
        <dbReference type="Proteomes" id="UP000814243"/>
    </source>
</evidence>
<evidence type="ECO:0000256" key="2">
    <source>
        <dbReference type="SAM" id="Phobius"/>
    </source>
</evidence>
<keyword evidence="2" id="KW-1133">Transmembrane helix</keyword>
<dbReference type="GO" id="GO:0004135">
    <property type="term" value="F:amylo-alpha-1,6-glucosidase activity"/>
    <property type="evidence" value="ECO:0007669"/>
    <property type="project" value="InterPro"/>
</dbReference>
<keyword evidence="2" id="KW-0812">Transmembrane</keyword>
<dbReference type="InterPro" id="IPR032790">
    <property type="entry name" value="GDE_C"/>
</dbReference>
<feature type="region of interest" description="Disordered" evidence="1">
    <location>
        <begin position="361"/>
        <end position="423"/>
    </location>
</feature>
<feature type="compositionally biased region" description="Gly residues" evidence="1">
    <location>
        <begin position="577"/>
        <end position="586"/>
    </location>
</feature>
<comment type="caution">
    <text evidence="4">The sequence shown here is derived from an EMBL/GenBank/DDBJ whole genome shotgun (WGS) entry which is preliminary data.</text>
</comment>
<evidence type="ECO:0000313" key="4">
    <source>
        <dbReference type="EMBL" id="KAH9644770.1"/>
    </source>
</evidence>
<dbReference type="InterPro" id="IPR010401">
    <property type="entry name" value="AGL/Gdb1"/>
</dbReference>
<feature type="domain" description="Glycogen debranching enzyme C-terminal" evidence="3">
    <location>
        <begin position="4"/>
        <end position="284"/>
    </location>
</feature>
<feature type="compositionally biased region" description="Low complexity" evidence="1">
    <location>
        <begin position="313"/>
        <end position="324"/>
    </location>
</feature>
<name>A0A922MWV4_SPOEX</name>
<feature type="transmembrane region" description="Helical" evidence="2">
    <location>
        <begin position="595"/>
        <end position="618"/>
    </location>
</feature>
<evidence type="ECO:0000259" key="3">
    <source>
        <dbReference type="Pfam" id="PF06202"/>
    </source>
</evidence>
<evidence type="ECO:0000256" key="1">
    <source>
        <dbReference type="SAM" id="MobiDB-lite"/>
    </source>
</evidence>
<dbReference type="Pfam" id="PF06202">
    <property type="entry name" value="GDE_C"/>
    <property type="match status" value="1"/>
</dbReference>
<dbReference type="GO" id="GO:0005980">
    <property type="term" value="P:glycogen catabolic process"/>
    <property type="evidence" value="ECO:0007669"/>
    <property type="project" value="InterPro"/>
</dbReference>
<dbReference type="PANTHER" id="PTHR10569">
    <property type="entry name" value="GLYCOGEN DEBRANCHING ENZYME"/>
    <property type="match status" value="1"/>
</dbReference>
<dbReference type="Gene3D" id="1.50.10.10">
    <property type="match status" value="1"/>
</dbReference>